<dbReference type="RefSeq" id="WP_132849398.1">
    <property type="nucleotide sequence ID" value="NZ_CP058648.1"/>
</dbReference>
<keyword evidence="2 5" id="KW-0479">Metal-binding</keyword>
<dbReference type="GO" id="GO:0046872">
    <property type="term" value="F:metal ion binding"/>
    <property type="evidence" value="ECO:0007669"/>
    <property type="project" value="UniProtKB-KW"/>
</dbReference>
<evidence type="ECO:0000313" key="8">
    <source>
        <dbReference type="Proteomes" id="UP000295504"/>
    </source>
</evidence>
<dbReference type="CDD" id="cd01335">
    <property type="entry name" value="Radical_SAM"/>
    <property type="match status" value="1"/>
</dbReference>
<evidence type="ECO:0000256" key="1">
    <source>
        <dbReference type="ARBA" id="ARBA00022691"/>
    </source>
</evidence>
<sequence>MHIPSYINLLKTGELERRVKILNNMLKDCILCPHNCHVNRLKDEKGYCRALKNAYTSGAERHFGEEPELVGKNGSGTIFFSYCNLRCVFCQNYEISHCGIGQEATPYELALSMLQLQKQGCHNINLVSPNHIIPQIVEAIFIAAQNGLCIPIIYNTNGYDSVDSIKLLSNIIDIYMPDIKFSNNKLGEKYLKVKEYYTITKEAIKEMYRQVGNLKTYNNIAYRGLIIRHLVMPNHIDNTKEIMQFVAQELSPDVYVNLMSQYYPVYRAKDYPMIDERLTQSQFRLAKESAKEVGLINLH</sequence>
<keyword evidence="4 5" id="KW-0411">Iron-sulfur</keyword>
<evidence type="ECO:0000256" key="4">
    <source>
        <dbReference type="ARBA" id="ARBA00023014"/>
    </source>
</evidence>
<feature type="domain" description="Radical SAM core" evidence="6">
    <location>
        <begin position="78"/>
        <end position="243"/>
    </location>
</feature>
<gene>
    <name evidence="7" type="ORF">EDD79_104213</name>
</gene>
<dbReference type="PIRSF" id="PIRSF004869">
    <property type="entry name" value="PflX_prd"/>
    <property type="match status" value="1"/>
</dbReference>
<dbReference type="InterPro" id="IPR016431">
    <property type="entry name" value="Pyrv-formate_lyase-activ_prd"/>
</dbReference>
<dbReference type="AlphaFoldDB" id="A0A4R2T5T7"/>
<accession>A0A4R2T5T7</accession>
<dbReference type="Pfam" id="PF04055">
    <property type="entry name" value="Radical_SAM"/>
    <property type="match status" value="1"/>
</dbReference>
<dbReference type="Gene3D" id="3.20.20.70">
    <property type="entry name" value="Aldolase class I"/>
    <property type="match status" value="1"/>
</dbReference>
<organism evidence="7 8">
    <name type="scientific">Serpentinicella alkaliphila</name>
    <dbReference type="NCBI Taxonomy" id="1734049"/>
    <lineage>
        <taxon>Bacteria</taxon>
        <taxon>Bacillati</taxon>
        <taxon>Bacillota</taxon>
        <taxon>Clostridia</taxon>
        <taxon>Peptostreptococcales</taxon>
        <taxon>Natronincolaceae</taxon>
        <taxon>Serpentinicella</taxon>
    </lineage>
</organism>
<dbReference type="GO" id="GO:0016829">
    <property type="term" value="F:lyase activity"/>
    <property type="evidence" value="ECO:0007669"/>
    <property type="project" value="UniProtKB-KW"/>
</dbReference>
<evidence type="ECO:0000256" key="2">
    <source>
        <dbReference type="ARBA" id="ARBA00022723"/>
    </source>
</evidence>
<dbReference type="InterPro" id="IPR040085">
    <property type="entry name" value="MJ0674-like"/>
</dbReference>
<dbReference type="SFLD" id="SFLDG01099">
    <property type="entry name" value="Uncharacterised_Radical_SAM_Su"/>
    <property type="match status" value="1"/>
</dbReference>
<dbReference type="EMBL" id="SLYC01000042">
    <property type="protein sequence ID" value="TCP98377.1"/>
    <property type="molecule type" value="Genomic_DNA"/>
</dbReference>
<keyword evidence="7" id="KW-0670">Pyruvate</keyword>
<dbReference type="Proteomes" id="UP000295504">
    <property type="component" value="Unassembled WGS sequence"/>
</dbReference>
<feature type="binding site" evidence="5">
    <location>
        <position position="90"/>
    </location>
    <ligand>
        <name>[4Fe-4S] cluster</name>
        <dbReference type="ChEBI" id="CHEBI:49883"/>
        <note>4Fe-4S-S-AdoMet</note>
    </ligand>
</feature>
<feature type="binding site" evidence="5">
    <location>
        <position position="83"/>
    </location>
    <ligand>
        <name>[4Fe-4S] cluster</name>
        <dbReference type="ChEBI" id="CHEBI:49883"/>
        <note>4Fe-4S-S-AdoMet</note>
    </ligand>
</feature>
<evidence type="ECO:0000256" key="3">
    <source>
        <dbReference type="ARBA" id="ARBA00023004"/>
    </source>
</evidence>
<dbReference type="SUPFAM" id="SSF102114">
    <property type="entry name" value="Radical SAM enzymes"/>
    <property type="match status" value="1"/>
</dbReference>
<keyword evidence="3 5" id="KW-0408">Iron</keyword>
<comment type="caution">
    <text evidence="7">The sequence shown here is derived from an EMBL/GenBank/DDBJ whole genome shotgun (WGS) entry which is preliminary data.</text>
</comment>
<dbReference type="SFLD" id="SFLDS00029">
    <property type="entry name" value="Radical_SAM"/>
    <property type="match status" value="1"/>
</dbReference>
<dbReference type="GO" id="GO:0051536">
    <property type="term" value="F:iron-sulfur cluster binding"/>
    <property type="evidence" value="ECO:0007669"/>
    <property type="project" value="UniProtKB-KW"/>
</dbReference>
<protein>
    <submittedName>
        <fullName evidence="7">Putative pyruvate formate lyase activating enzyme</fullName>
    </submittedName>
</protein>
<dbReference type="PANTHER" id="PTHR43075">
    <property type="entry name" value="FORMATE LYASE ACTIVATING ENZYME, PUTATIVE (AFU_ORTHOLOGUE AFUA_2G15630)-RELATED"/>
    <property type="match status" value="1"/>
</dbReference>
<evidence type="ECO:0000313" key="7">
    <source>
        <dbReference type="EMBL" id="TCP98377.1"/>
    </source>
</evidence>
<proteinExistence type="predicted"/>
<dbReference type="InterPro" id="IPR007197">
    <property type="entry name" value="rSAM"/>
</dbReference>
<evidence type="ECO:0000259" key="6">
    <source>
        <dbReference type="Pfam" id="PF04055"/>
    </source>
</evidence>
<dbReference type="InterPro" id="IPR013785">
    <property type="entry name" value="Aldolase_TIM"/>
</dbReference>
<dbReference type="OrthoDB" id="9781783at2"/>
<keyword evidence="8" id="KW-1185">Reference proteome</keyword>
<feature type="binding site" evidence="5">
    <location>
        <position position="87"/>
    </location>
    <ligand>
        <name>[4Fe-4S] cluster</name>
        <dbReference type="ChEBI" id="CHEBI:49883"/>
        <note>4Fe-4S-S-AdoMet</note>
    </ligand>
</feature>
<name>A0A4R2T5T7_9FIRM</name>
<comment type="cofactor">
    <cofactor evidence="5">
        <name>[4Fe-4S] cluster</name>
        <dbReference type="ChEBI" id="CHEBI:49883"/>
    </cofactor>
    <text evidence="5">Binds 1 [4Fe-4S] cluster. The cluster is coordinated with 3 cysteines and an exchangeable S-adenosyl-L-methionine.</text>
</comment>
<dbReference type="InterPro" id="IPR058240">
    <property type="entry name" value="rSAM_sf"/>
</dbReference>
<evidence type="ECO:0000256" key="5">
    <source>
        <dbReference type="PIRSR" id="PIRSR004869-50"/>
    </source>
</evidence>
<keyword evidence="1 5" id="KW-0949">S-adenosyl-L-methionine</keyword>
<reference evidence="7 8" key="1">
    <citation type="submission" date="2019-03" db="EMBL/GenBank/DDBJ databases">
        <title>Genomic Encyclopedia of Type Strains, Phase IV (KMG-IV): sequencing the most valuable type-strain genomes for metagenomic binning, comparative biology and taxonomic classification.</title>
        <authorList>
            <person name="Goeker M."/>
        </authorList>
    </citation>
    <scope>NUCLEOTIDE SEQUENCE [LARGE SCALE GENOMIC DNA]</scope>
    <source>
        <strain evidence="7 8">DSM 100013</strain>
    </source>
</reference>
<dbReference type="PANTHER" id="PTHR43075:SF1">
    <property type="entry name" value="FORMATE LYASE ACTIVATING ENZYME, PUTATIVE (AFU_ORTHOLOGUE AFUA_2G15630)-RELATED"/>
    <property type="match status" value="1"/>
</dbReference>
<keyword evidence="7" id="KW-0456">Lyase</keyword>